<proteinExistence type="predicted"/>
<keyword evidence="2" id="KW-1185">Reference proteome</keyword>
<comment type="caution">
    <text evidence="1">The sequence shown here is derived from an EMBL/GenBank/DDBJ whole genome shotgun (WGS) entry which is preliminary data.</text>
</comment>
<evidence type="ECO:0000313" key="1">
    <source>
        <dbReference type="EMBL" id="KAJ7970281.1"/>
    </source>
</evidence>
<organism evidence="1 2">
    <name type="scientific">Quillaja saponaria</name>
    <name type="common">Soap bark tree</name>
    <dbReference type="NCBI Taxonomy" id="32244"/>
    <lineage>
        <taxon>Eukaryota</taxon>
        <taxon>Viridiplantae</taxon>
        <taxon>Streptophyta</taxon>
        <taxon>Embryophyta</taxon>
        <taxon>Tracheophyta</taxon>
        <taxon>Spermatophyta</taxon>
        <taxon>Magnoliopsida</taxon>
        <taxon>eudicotyledons</taxon>
        <taxon>Gunneridae</taxon>
        <taxon>Pentapetalae</taxon>
        <taxon>rosids</taxon>
        <taxon>fabids</taxon>
        <taxon>Fabales</taxon>
        <taxon>Quillajaceae</taxon>
        <taxon>Quillaja</taxon>
    </lineage>
</organism>
<name>A0AAD7M5C5_QUISA</name>
<evidence type="ECO:0000313" key="2">
    <source>
        <dbReference type="Proteomes" id="UP001163823"/>
    </source>
</evidence>
<protein>
    <submittedName>
        <fullName evidence="1">Uncharacterized protein</fullName>
    </submittedName>
</protein>
<dbReference type="AlphaFoldDB" id="A0AAD7M5C5"/>
<dbReference type="Proteomes" id="UP001163823">
    <property type="component" value="Chromosome 4"/>
</dbReference>
<sequence length="158" mass="17077">MASAYKNRITTHRYNSPVLPRSPNILSVPALLRLAGAASSVPPPPSVKLAPVWVSLAFLSSALPAHNQLPPPPSSPPSTVSLVVFLFVLFVSVPAASFPFHHLPSWILQAFLAGRHASSPLHCLLLLLQLLMALQQNYPNPLHHYVNIPIAIVGISHF</sequence>
<reference evidence="1" key="1">
    <citation type="journal article" date="2023" name="Science">
        <title>Elucidation of the pathway for biosynthesis of saponin adjuvants from the soapbark tree.</title>
        <authorList>
            <person name="Reed J."/>
            <person name="Orme A."/>
            <person name="El-Demerdash A."/>
            <person name="Owen C."/>
            <person name="Martin L.B.B."/>
            <person name="Misra R.C."/>
            <person name="Kikuchi S."/>
            <person name="Rejzek M."/>
            <person name="Martin A.C."/>
            <person name="Harkess A."/>
            <person name="Leebens-Mack J."/>
            <person name="Louveau T."/>
            <person name="Stephenson M.J."/>
            <person name="Osbourn A."/>
        </authorList>
    </citation>
    <scope>NUCLEOTIDE SEQUENCE</scope>
    <source>
        <strain evidence="1">S10</strain>
    </source>
</reference>
<accession>A0AAD7M5C5</accession>
<dbReference type="KEGG" id="qsa:O6P43_008490"/>
<dbReference type="EMBL" id="JARAOO010000004">
    <property type="protein sequence ID" value="KAJ7970281.1"/>
    <property type="molecule type" value="Genomic_DNA"/>
</dbReference>
<gene>
    <name evidence="1" type="ORF">O6P43_008490</name>
</gene>